<dbReference type="PROSITE" id="PS00086">
    <property type="entry name" value="CYTOCHROME_P450"/>
    <property type="match status" value="1"/>
</dbReference>
<evidence type="ECO:0000256" key="1">
    <source>
        <dbReference type="ARBA" id="ARBA00001971"/>
    </source>
</evidence>
<proteinExistence type="inferred from homology"/>
<dbReference type="RefSeq" id="WP_198881500.1">
    <property type="nucleotide sequence ID" value="NZ_JAEKJA010000005.1"/>
</dbReference>
<dbReference type="GO" id="GO:0005506">
    <property type="term" value="F:iron ion binding"/>
    <property type="evidence" value="ECO:0007669"/>
    <property type="project" value="InterPro"/>
</dbReference>
<dbReference type="SUPFAM" id="SSF48264">
    <property type="entry name" value="Cytochrome P450"/>
    <property type="match status" value="1"/>
</dbReference>
<protein>
    <submittedName>
        <fullName evidence="4">Cytochrome P450</fullName>
    </submittedName>
</protein>
<dbReference type="GO" id="GO:0016705">
    <property type="term" value="F:oxidoreductase activity, acting on paired donors, with incorporation or reduction of molecular oxygen"/>
    <property type="evidence" value="ECO:0007669"/>
    <property type="project" value="InterPro"/>
</dbReference>
<evidence type="ECO:0000256" key="3">
    <source>
        <dbReference type="RuleBase" id="RU000461"/>
    </source>
</evidence>
<dbReference type="InterPro" id="IPR002397">
    <property type="entry name" value="Cyt_P450_B"/>
</dbReference>
<dbReference type="Gene3D" id="1.10.630.10">
    <property type="entry name" value="Cytochrome P450"/>
    <property type="match status" value="1"/>
</dbReference>
<dbReference type="InterPro" id="IPR017972">
    <property type="entry name" value="Cyt_P450_CS"/>
</dbReference>
<dbReference type="GO" id="GO:0004497">
    <property type="term" value="F:monooxygenase activity"/>
    <property type="evidence" value="ECO:0007669"/>
    <property type="project" value="UniProtKB-KW"/>
</dbReference>
<comment type="caution">
    <text evidence="4">The sequence shown here is derived from an EMBL/GenBank/DDBJ whole genome shotgun (WGS) entry which is preliminary data.</text>
</comment>
<gene>
    <name evidence="4" type="ORF">JCR33_07990</name>
</gene>
<dbReference type="Pfam" id="PF00067">
    <property type="entry name" value="p450"/>
    <property type="match status" value="1"/>
</dbReference>
<dbReference type="InterPro" id="IPR001128">
    <property type="entry name" value="Cyt_P450"/>
</dbReference>
<dbReference type="PRINTS" id="PR00359">
    <property type="entry name" value="BP450"/>
</dbReference>
<dbReference type="AlphaFoldDB" id="A0A934IPE1"/>
<keyword evidence="5" id="KW-1185">Reference proteome</keyword>
<keyword evidence="3" id="KW-0349">Heme</keyword>
<evidence type="ECO:0000313" key="5">
    <source>
        <dbReference type="Proteomes" id="UP000609531"/>
    </source>
</evidence>
<organism evidence="4 5">
    <name type="scientific">Acuticoccus mangrovi</name>
    <dbReference type="NCBI Taxonomy" id="2796142"/>
    <lineage>
        <taxon>Bacteria</taxon>
        <taxon>Pseudomonadati</taxon>
        <taxon>Pseudomonadota</taxon>
        <taxon>Alphaproteobacteria</taxon>
        <taxon>Hyphomicrobiales</taxon>
        <taxon>Amorphaceae</taxon>
        <taxon>Acuticoccus</taxon>
    </lineage>
</organism>
<dbReference type="EMBL" id="JAEKJA010000005">
    <property type="protein sequence ID" value="MBJ3775620.1"/>
    <property type="molecule type" value="Genomic_DNA"/>
</dbReference>
<comment type="similarity">
    <text evidence="2 3">Belongs to the cytochrome P450 family.</text>
</comment>
<name>A0A934IPE1_9HYPH</name>
<dbReference type="InterPro" id="IPR036396">
    <property type="entry name" value="Cyt_P450_sf"/>
</dbReference>
<evidence type="ECO:0000313" key="4">
    <source>
        <dbReference type="EMBL" id="MBJ3775620.1"/>
    </source>
</evidence>
<keyword evidence="3" id="KW-0560">Oxidoreductase</keyword>
<dbReference type="PRINTS" id="PR00385">
    <property type="entry name" value="P450"/>
</dbReference>
<keyword evidence="3" id="KW-0503">Monooxygenase</keyword>
<keyword evidence="3" id="KW-0479">Metal-binding</keyword>
<dbReference type="GO" id="GO:0020037">
    <property type="term" value="F:heme binding"/>
    <property type="evidence" value="ECO:0007669"/>
    <property type="project" value="InterPro"/>
</dbReference>
<comment type="cofactor">
    <cofactor evidence="1">
        <name>heme</name>
        <dbReference type="ChEBI" id="CHEBI:30413"/>
    </cofactor>
</comment>
<keyword evidence="3" id="KW-0408">Iron</keyword>
<dbReference type="PANTHER" id="PTHR46696:SF6">
    <property type="entry name" value="P450, PUTATIVE (EUROFUNG)-RELATED"/>
    <property type="match status" value="1"/>
</dbReference>
<dbReference type="PANTHER" id="PTHR46696">
    <property type="entry name" value="P450, PUTATIVE (EUROFUNG)-RELATED"/>
    <property type="match status" value="1"/>
</dbReference>
<dbReference type="Proteomes" id="UP000609531">
    <property type="component" value="Unassembled WGS sequence"/>
</dbReference>
<evidence type="ECO:0000256" key="2">
    <source>
        <dbReference type="ARBA" id="ARBA00010617"/>
    </source>
</evidence>
<accession>A0A934IPE1</accession>
<reference evidence="4" key="1">
    <citation type="submission" date="2020-12" db="EMBL/GenBank/DDBJ databases">
        <title>Bacterial taxonomy.</title>
        <authorList>
            <person name="Pan X."/>
        </authorList>
    </citation>
    <scope>NUCLEOTIDE SEQUENCE</scope>
    <source>
        <strain evidence="4">B2012</strain>
    </source>
</reference>
<sequence length="396" mass="44875">MIKSEDKLPSFGWDDKEYRDAPVAFMGDLAKKCPFATTETGLVVLKRNEARHILRRDLPISVYHIPEEVSPYLAERTKEPLLTRHGPEHAELRKILTKVFRTRVIETLRPRIHDLFVGLLEPLLERGEGDLVSELFHPFPARVLAPMLGLPLSDIDMVSAWVDSSARWTNMFIAVEELAEVETAWRALEAYLLDLLRERREDLKDDIFSELIREMEGHRELEVVGIAMELTRAGMDTTRRQLENTTLALLENPAEWAKLTADPEGVAPSVVEEGMRYASITHHISRQAVDETEFGGMPAHKGEVATVLAMAVNRDEDVYEHPERFEVSREPSPHMTFGFGSHACVGAPLARMEMTEAFTILGNRVERFELIGDVPRGDVSLGLVPTKLPVRIYPKR</sequence>